<accession>A0AAN7Z3C1</accession>
<evidence type="ECO:0000313" key="1">
    <source>
        <dbReference type="EMBL" id="KAK5625538.1"/>
    </source>
</evidence>
<dbReference type="Proteomes" id="UP001305414">
    <property type="component" value="Unassembled WGS sequence"/>
</dbReference>
<evidence type="ECO:0000313" key="2">
    <source>
        <dbReference type="Proteomes" id="UP001305414"/>
    </source>
</evidence>
<protein>
    <submittedName>
        <fullName evidence="1">Uncharacterized protein</fullName>
    </submittedName>
</protein>
<organism evidence="1 2">
    <name type="scientific">Xylaria bambusicola</name>
    <dbReference type="NCBI Taxonomy" id="326684"/>
    <lineage>
        <taxon>Eukaryota</taxon>
        <taxon>Fungi</taxon>
        <taxon>Dikarya</taxon>
        <taxon>Ascomycota</taxon>
        <taxon>Pezizomycotina</taxon>
        <taxon>Sordariomycetes</taxon>
        <taxon>Xylariomycetidae</taxon>
        <taxon>Xylariales</taxon>
        <taxon>Xylariaceae</taxon>
        <taxon>Xylaria</taxon>
    </lineage>
</organism>
<dbReference type="AlphaFoldDB" id="A0AAN7Z3C1"/>
<name>A0AAN7Z3C1_9PEZI</name>
<dbReference type="EMBL" id="JAWHQM010000002">
    <property type="protein sequence ID" value="KAK5625538.1"/>
    <property type="molecule type" value="Genomic_DNA"/>
</dbReference>
<reference evidence="1 2" key="1">
    <citation type="submission" date="2023-10" db="EMBL/GenBank/DDBJ databases">
        <title>Draft genome sequence of Xylaria bambusicola isolate GMP-LS, the root and basal stem rot pathogen of sugarcane in Indonesia.</title>
        <authorList>
            <person name="Selvaraj P."/>
            <person name="Muralishankar V."/>
            <person name="Muruganantham S."/>
            <person name="Sp S."/>
            <person name="Haryani S."/>
            <person name="Lau K.J.X."/>
            <person name="Naqvi N.I."/>
        </authorList>
    </citation>
    <scope>NUCLEOTIDE SEQUENCE [LARGE SCALE GENOMIC DNA]</scope>
    <source>
        <strain evidence="1">GMP-LS</strain>
    </source>
</reference>
<gene>
    <name evidence="1" type="ORF">RRF57_001254</name>
</gene>
<comment type="caution">
    <text evidence="1">The sequence shown here is derived from an EMBL/GenBank/DDBJ whole genome shotgun (WGS) entry which is preliminary data.</text>
</comment>
<sequence length="70" mass="7184">MSKFVDFLGTGRRLPAEFGVGCSCKESAFKALEAAPKASGDGAVVASSPNMRAVDSVSDKKSAFGNAGWL</sequence>
<keyword evidence="2" id="KW-1185">Reference proteome</keyword>
<proteinExistence type="predicted"/>